<name>A0A4U5VN73_COLLU</name>
<proteinExistence type="inferred from homology"/>
<dbReference type="AlphaFoldDB" id="A0A4U5VN73"/>
<feature type="compositionally biased region" description="Polar residues" evidence="2">
    <location>
        <begin position="275"/>
        <end position="284"/>
    </location>
</feature>
<feature type="compositionally biased region" description="Basic residues" evidence="2">
    <location>
        <begin position="132"/>
        <end position="142"/>
    </location>
</feature>
<dbReference type="PANTHER" id="PTHR13602:SF2">
    <property type="entry name" value="UPF0488 PROTEIN C8ORF33"/>
    <property type="match status" value="1"/>
</dbReference>
<feature type="compositionally biased region" description="Polar residues" evidence="2">
    <location>
        <begin position="92"/>
        <end position="122"/>
    </location>
</feature>
<dbReference type="OrthoDB" id="20277at2759"/>
<protein>
    <submittedName>
        <fullName evidence="3">UPF0488 protein C8orf33-like protein</fullName>
    </submittedName>
</protein>
<dbReference type="Proteomes" id="UP000298787">
    <property type="component" value="Chromosome 21"/>
</dbReference>
<dbReference type="EMBL" id="CM014098">
    <property type="protein sequence ID" value="TKS89954.1"/>
    <property type="molecule type" value="Genomic_DNA"/>
</dbReference>
<dbReference type="STRING" id="240159.A0A4U5VN73"/>
<organism evidence="3 4">
    <name type="scientific">Collichthys lucidus</name>
    <name type="common">Big head croaker</name>
    <name type="synonym">Sciaena lucida</name>
    <dbReference type="NCBI Taxonomy" id="240159"/>
    <lineage>
        <taxon>Eukaryota</taxon>
        <taxon>Metazoa</taxon>
        <taxon>Chordata</taxon>
        <taxon>Craniata</taxon>
        <taxon>Vertebrata</taxon>
        <taxon>Euteleostomi</taxon>
        <taxon>Actinopterygii</taxon>
        <taxon>Neopterygii</taxon>
        <taxon>Teleostei</taxon>
        <taxon>Neoteleostei</taxon>
        <taxon>Acanthomorphata</taxon>
        <taxon>Eupercaria</taxon>
        <taxon>Sciaenidae</taxon>
        <taxon>Collichthys</taxon>
    </lineage>
</organism>
<dbReference type="InterPro" id="IPR029274">
    <property type="entry name" value="DUF4615"/>
</dbReference>
<sequence length="320" mass="35541">MTEQRLMFIDIEPMSNSSAPVNSTAEKPLWTRTDNTFRFNFLPDDSAALQKKTSSLSSDRAEPAASRISFTGQSSAFAFNFQIPSVSPVENMDTTETPDTSSPGSQQCIQEEKPSSSSQEVNSTPEPSTQSKSKKKKKKSGKKPPSDSSTEPQQKPSSAEGSQGSEDTELSAEEQLNRQLDWCIEQLESGMRSQKGTPKQKEEASRALKTLRSAKAPLAKKRQVMRAMTGDYRKKMEEEKTKQFKLIQSEMASAQVKVVSDAPKKCVFHRRPEVKTQTAATAENLQKPEAKDTASASQTQEETPAFVFTPSKEEFRFNFL</sequence>
<keyword evidence="4" id="KW-1185">Reference proteome</keyword>
<accession>A0A4U5VN73</accession>
<feature type="region of interest" description="Disordered" evidence="2">
    <location>
        <begin position="88"/>
        <end position="236"/>
    </location>
</feature>
<dbReference type="PANTHER" id="PTHR13602">
    <property type="entry name" value="UPF0488 PROTEIN C8ORF33"/>
    <property type="match status" value="1"/>
</dbReference>
<comment type="similarity">
    <text evidence="1">Belongs to the UPF0488 family.</text>
</comment>
<feature type="region of interest" description="Disordered" evidence="2">
    <location>
        <begin position="270"/>
        <end position="309"/>
    </location>
</feature>
<dbReference type="Pfam" id="PF15393">
    <property type="entry name" value="DUF4615"/>
    <property type="match status" value="1"/>
</dbReference>
<evidence type="ECO:0000256" key="2">
    <source>
        <dbReference type="SAM" id="MobiDB-lite"/>
    </source>
</evidence>
<reference evidence="3 4" key="1">
    <citation type="submission" date="2019-01" db="EMBL/GenBank/DDBJ databases">
        <title>Genome Assembly of Collichthys lucidus.</title>
        <authorList>
            <person name="Cai M."/>
            <person name="Xiao S."/>
        </authorList>
    </citation>
    <scope>NUCLEOTIDE SEQUENCE [LARGE SCALE GENOMIC DNA]</scope>
    <source>
        <strain evidence="3">JT15FE1705JMU</strain>
        <tissue evidence="3">Muscle</tissue>
    </source>
</reference>
<evidence type="ECO:0000313" key="3">
    <source>
        <dbReference type="EMBL" id="TKS89954.1"/>
    </source>
</evidence>
<evidence type="ECO:0000313" key="4">
    <source>
        <dbReference type="Proteomes" id="UP000298787"/>
    </source>
</evidence>
<evidence type="ECO:0000256" key="1">
    <source>
        <dbReference type="ARBA" id="ARBA00005707"/>
    </source>
</evidence>
<gene>
    <name evidence="3" type="ORF">D9C73_024084</name>
</gene>
<feature type="compositionally biased region" description="Polar residues" evidence="2">
    <location>
        <begin position="151"/>
        <end position="165"/>
    </location>
</feature>